<dbReference type="InterPro" id="IPR004090">
    <property type="entry name" value="Chemotax_Me-accpt_rcpt"/>
</dbReference>
<evidence type="ECO:0000313" key="6">
    <source>
        <dbReference type="Proteomes" id="UP000031971"/>
    </source>
</evidence>
<evidence type="ECO:0000256" key="2">
    <source>
        <dbReference type="ARBA" id="ARBA00029447"/>
    </source>
</evidence>
<comment type="similarity">
    <text evidence="2">Belongs to the methyl-accepting chemotaxis (MCP) protein family.</text>
</comment>
<evidence type="ECO:0000259" key="4">
    <source>
        <dbReference type="PROSITE" id="PS50111"/>
    </source>
</evidence>
<proteinExistence type="inferred from homology"/>
<comment type="caution">
    <text evidence="5">The sequence shown here is derived from an EMBL/GenBank/DDBJ whole genome shotgun (WGS) entry which is preliminary data.</text>
</comment>
<dbReference type="Gene3D" id="1.20.120.30">
    <property type="entry name" value="Aspartate receptor, ligand-binding domain"/>
    <property type="match status" value="1"/>
</dbReference>
<dbReference type="EMBL" id="JXSL01000025">
    <property type="protein sequence ID" value="KIL99234.1"/>
    <property type="molecule type" value="Genomic_DNA"/>
</dbReference>
<dbReference type="SUPFAM" id="SSF58104">
    <property type="entry name" value="Methyl-accepting chemotaxis protein (MCP) signaling domain"/>
    <property type="match status" value="1"/>
</dbReference>
<dbReference type="InterPro" id="IPR004089">
    <property type="entry name" value="MCPsignal_dom"/>
</dbReference>
<sequence length="442" mass="48076">MSDSQDISLADFEAVIDRLIEGGYRTLPEAGGPLADKLKILAEKLENRSRSLLIQSVGMSIHLNGTVTQAVHTLRSIREMSRRMATISASTEELVSTVQAIARTSELAATNARSVQDVSDEGARSTEAVVSTMQNIVTTVNDAAERVSRLTDASSSIGASVKQIEQIARQTNILALNATIEAARAGEFGKGFAVVATEVKNLANQVGQATQEIRSRIDMLAEETAAILTGMGKGAETVREGEQIVLGSVDKMRTVSHEIRDVTTLMQEISEHLAQQRHAAQEIADNLEAAAARSVDDTKAINTVIDISSKASGNLAEMLNEMNQVEMRNAVIHLAKSDHMIWRRRLAEMLAEKTTINPDELANHKSCRLGKWYYSVTDDKIRNHPAFRALEAPHERVHQLGIEAARKFRDNDFDGAVDSVAAIEGPSQEVQSLLDELAAAFS</sequence>
<dbReference type="GO" id="GO:0007165">
    <property type="term" value="P:signal transduction"/>
    <property type="evidence" value="ECO:0007669"/>
    <property type="project" value="UniProtKB-KW"/>
</dbReference>
<accession>A0A0C2YHM8</accession>
<gene>
    <name evidence="5" type="ORF">CCC_03452</name>
</gene>
<evidence type="ECO:0000256" key="3">
    <source>
        <dbReference type="PROSITE-ProRule" id="PRU00284"/>
    </source>
</evidence>
<dbReference type="STRING" id="272627.CCC_03452"/>
<dbReference type="GO" id="GO:0006935">
    <property type="term" value="P:chemotaxis"/>
    <property type="evidence" value="ECO:0007669"/>
    <property type="project" value="InterPro"/>
</dbReference>
<dbReference type="OrthoDB" id="266313at2"/>
<evidence type="ECO:0000313" key="5">
    <source>
        <dbReference type="EMBL" id="KIL99234.1"/>
    </source>
</evidence>
<dbReference type="GO" id="GO:0004888">
    <property type="term" value="F:transmembrane signaling receptor activity"/>
    <property type="evidence" value="ECO:0007669"/>
    <property type="project" value="InterPro"/>
</dbReference>
<dbReference type="PRINTS" id="PR00260">
    <property type="entry name" value="CHEMTRNSDUCR"/>
</dbReference>
<dbReference type="SMART" id="SM00283">
    <property type="entry name" value="MA"/>
    <property type="match status" value="1"/>
</dbReference>
<protein>
    <submittedName>
        <fullName evidence="5">Methyl-accepting chemotaxis protein</fullName>
    </submittedName>
</protein>
<name>A0A0C2YHM8_PARME</name>
<evidence type="ECO:0000256" key="1">
    <source>
        <dbReference type="ARBA" id="ARBA00023224"/>
    </source>
</evidence>
<organism evidence="5 6">
    <name type="scientific">Paramagnetospirillum magnetotacticum MS-1</name>
    <dbReference type="NCBI Taxonomy" id="272627"/>
    <lineage>
        <taxon>Bacteria</taxon>
        <taxon>Pseudomonadati</taxon>
        <taxon>Pseudomonadota</taxon>
        <taxon>Alphaproteobacteria</taxon>
        <taxon>Rhodospirillales</taxon>
        <taxon>Magnetospirillaceae</taxon>
        <taxon>Paramagnetospirillum</taxon>
    </lineage>
</organism>
<dbReference type="Pfam" id="PF13682">
    <property type="entry name" value="CZB"/>
    <property type="match status" value="1"/>
</dbReference>
<dbReference type="InterPro" id="IPR025991">
    <property type="entry name" value="Chemoreceptor_zinc-bind_dom"/>
</dbReference>
<reference evidence="5 6" key="1">
    <citation type="submission" date="2015-01" db="EMBL/GenBank/DDBJ databases">
        <title>Genome Sequence of Magnetospirillum magnetotacticum Strain MS-1.</title>
        <authorList>
            <person name="Marinov G.K."/>
            <person name="Smalley M.D."/>
            <person name="DeSalvo G."/>
        </authorList>
    </citation>
    <scope>NUCLEOTIDE SEQUENCE [LARGE SCALE GENOMIC DNA]</scope>
    <source>
        <strain evidence="5 6">MS-1</strain>
    </source>
</reference>
<dbReference type="Pfam" id="PF00015">
    <property type="entry name" value="MCPsignal"/>
    <property type="match status" value="1"/>
</dbReference>
<dbReference type="RefSeq" id="WP_009868613.1">
    <property type="nucleotide sequence ID" value="NZ_JXSL01000025.1"/>
</dbReference>
<keyword evidence="6" id="KW-1185">Reference proteome</keyword>
<dbReference type="GO" id="GO:0016020">
    <property type="term" value="C:membrane"/>
    <property type="evidence" value="ECO:0007669"/>
    <property type="project" value="InterPro"/>
</dbReference>
<dbReference type="Proteomes" id="UP000031971">
    <property type="component" value="Unassembled WGS sequence"/>
</dbReference>
<feature type="domain" description="Methyl-accepting transducer" evidence="4">
    <location>
        <begin position="79"/>
        <end position="291"/>
    </location>
</feature>
<dbReference type="PANTHER" id="PTHR32089:SF112">
    <property type="entry name" value="LYSOZYME-LIKE PROTEIN-RELATED"/>
    <property type="match status" value="1"/>
</dbReference>
<dbReference type="PROSITE" id="PS50111">
    <property type="entry name" value="CHEMOTAXIS_TRANSDUC_2"/>
    <property type="match status" value="1"/>
</dbReference>
<dbReference type="AlphaFoldDB" id="A0A0C2YHM8"/>
<keyword evidence="1 3" id="KW-0807">Transducer</keyword>
<dbReference type="Gene3D" id="1.10.287.950">
    <property type="entry name" value="Methyl-accepting chemotaxis protein"/>
    <property type="match status" value="1"/>
</dbReference>
<dbReference type="PANTHER" id="PTHR32089">
    <property type="entry name" value="METHYL-ACCEPTING CHEMOTAXIS PROTEIN MCPB"/>
    <property type="match status" value="1"/>
</dbReference>